<keyword evidence="2" id="KW-0472">Membrane</keyword>
<evidence type="ECO:0000256" key="2">
    <source>
        <dbReference type="SAM" id="Phobius"/>
    </source>
</evidence>
<organism evidence="3 4">
    <name type="scientific">Mesobacillus campisalis</name>
    <dbReference type="NCBI Taxonomy" id="1408103"/>
    <lineage>
        <taxon>Bacteria</taxon>
        <taxon>Bacillati</taxon>
        <taxon>Bacillota</taxon>
        <taxon>Bacilli</taxon>
        <taxon>Bacillales</taxon>
        <taxon>Bacillaceae</taxon>
        <taxon>Mesobacillus</taxon>
    </lineage>
</organism>
<name>A0A0M2SXA9_9BACI</name>
<dbReference type="OrthoDB" id="9793831at2"/>
<dbReference type="PATRIC" id="fig|1408103.3.peg.1684"/>
<evidence type="ECO:0000256" key="1">
    <source>
        <dbReference type="PROSITE-ProRule" id="PRU00339"/>
    </source>
</evidence>
<keyword evidence="2" id="KW-0812">Transmembrane</keyword>
<dbReference type="InterPro" id="IPR011990">
    <property type="entry name" value="TPR-like_helical_dom_sf"/>
</dbReference>
<accession>A0A0M2SXA9</accession>
<evidence type="ECO:0000313" key="3">
    <source>
        <dbReference type="EMBL" id="KKK38808.1"/>
    </source>
</evidence>
<dbReference type="SUPFAM" id="SSF48452">
    <property type="entry name" value="TPR-like"/>
    <property type="match status" value="1"/>
</dbReference>
<gene>
    <name evidence="3" type="ORF">WQ57_07480</name>
</gene>
<feature type="repeat" description="TPR" evidence="1">
    <location>
        <begin position="144"/>
        <end position="177"/>
    </location>
</feature>
<dbReference type="SMART" id="SM00028">
    <property type="entry name" value="TPR"/>
    <property type="match status" value="4"/>
</dbReference>
<feature type="repeat" description="TPR" evidence="1">
    <location>
        <begin position="178"/>
        <end position="211"/>
    </location>
</feature>
<keyword evidence="1" id="KW-0802">TPR repeat</keyword>
<dbReference type="PANTHER" id="PTHR12558:SF13">
    <property type="entry name" value="CELL DIVISION CYCLE PROTEIN 27 HOMOLOG"/>
    <property type="match status" value="1"/>
</dbReference>
<feature type="repeat" description="TPR" evidence="1">
    <location>
        <begin position="110"/>
        <end position="143"/>
    </location>
</feature>
<keyword evidence="2" id="KW-1133">Transmembrane helix</keyword>
<dbReference type="PROSITE" id="PS50005">
    <property type="entry name" value="TPR"/>
    <property type="match status" value="3"/>
</dbReference>
<comment type="caution">
    <text evidence="3">The sequence shown here is derived from an EMBL/GenBank/DDBJ whole genome shotgun (WGS) entry which is preliminary data.</text>
</comment>
<dbReference type="AlphaFoldDB" id="A0A0M2SXA9"/>
<dbReference type="Pfam" id="PF14559">
    <property type="entry name" value="TPR_19"/>
    <property type="match status" value="1"/>
</dbReference>
<evidence type="ECO:0000313" key="4">
    <source>
        <dbReference type="Proteomes" id="UP000034166"/>
    </source>
</evidence>
<dbReference type="EMBL" id="LAYY01000006">
    <property type="protein sequence ID" value="KKK38808.1"/>
    <property type="molecule type" value="Genomic_DNA"/>
</dbReference>
<sequence>MEAQELPIIEETPKRDKTHFTRLQSFLLIFSTLILCLGGGYYISDTFFWKNDSDQKRLNEQLAYYKNLVDAEPNNPEHRVNLGYAYHLNEKNEDAIKQLKLAIDLEKDYFGAHFNLGLVYIAEGRFNDALIESKRTVEISPRDYRSHLLTGMVYRELQMYEDANKALTEALALVPTNTDIINEIARVAEDQGKIEEAEKLFKEVLTFDPLYKPASDGLDRLAAKTDRKE</sequence>
<reference evidence="3 4" key="1">
    <citation type="submission" date="2015-04" db="EMBL/GenBank/DDBJ databases">
        <title>Taxonomic description and genome sequence of Bacillus campisalis sp. nov., a novel member of the genus Bacillus isolated from solar saltern.</title>
        <authorList>
            <person name="Mathan Kumar R."/>
            <person name="Kaur G."/>
            <person name="Kumar A."/>
            <person name="Singh N.K."/>
            <person name="Kaur N."/>
            <person name="Kumar N."/>
            <person name="Mayilraj S."/>
        </authorList>
    </citation>
    <scope>NUCLEOTIDE SEQUENCE [LARGE SCALE GENOMIC DNA]</scope>
    <source>
        <strain evidence="3 4">SA2-6</strain>
    </source>
</reference>
<dbReference type="PANTHER" id="PTHR12558">
    <property type="entry name" value="CELL DIVISION CYCLE 16,23,27"/>
    <property type="match status" value="1"/>
</dbReference>
<dbReference type="RefSeq" id="WP_046523111.1">
    <property type="nucleotide sequence ID" value="NZ_LAYY01000006.1"/>
</dbReference>
<dbReference type="Pfam" id="PF13414">
    <property type="entry name" value="TPR_11"/>
    <property type="match status" value="1"/>
</dbReference>
<feature type="transmembrane region" description="Helical" evidence="2">
    <location>
        <begin position="23"/>
        <end position="43"/>
    </location>
</feature>
<dbReference type="Gene3D" id="1.25.40.10">
    <property type="entry name" value="Tetratricopeptide repeat domain"/>
    <property type="match status" value="1"/>
</dbReference>
<dbReference type="InterPro" id="IPR019734">
    <property type="entry name" value="TPR_rpt"/>
</dbReference>
<proteinExistence type="predicted"/>
<dbReference type="Proteomes" id="UP000034166">
    <property type="component" value="Unassembled WGS sequence"/>
</dbReference>
<protein>
    <submittedName>
        <fullName evidence="3">Uncharacterized protein</fullName>
    </submittedName>
</protein>
<keyword evidence="4" id="KW-1185">Reference proteome</keyword>